<reference evidence="1 2" key="1">
    <citation type="journal article" date="2019" name="Sci. Rep.">
        <title>Orb-weaving spider Araneus ventricosus genome elucidates the spidroin gene catalogue.</title>
        <authorList>
            <person name="Kono N."/>
            <person name="Nakamura H."/>
            <person name="Ohtoshi R."/>
            <person name="Moran D.A.P."/>
            <person name="Shinohara A."/>
            <person name="Yoshida Y."/>
            <person name="Fujiwara M."/>
            <person name="Mori M."/>
            <person name="Tomita M."/>
            <person name="Arakawa K."/>
        </authorList>
    </citation>
    <scope>NUCLEOTIDE SEQUENCE [LARGE SCALE GENOMIC DNA]</scope>
</reference>
<comment type="caution">
    <text evidence="1">The sequence shown here is derived from an EMBL/GenBank/DDBJ whole genome shotgun (WGS) entry which is preliminary data.</text>
</comment>
<dbReference type="Proteomes" id="UP000499080">
    <property type="component" value="Unassembled WGS sequence"/>
</dbReference>
<accession>A0A4Y2B5A6</accession>
<proteinExistence type="predicted"/>
<keyword evidence="2" id="KW-1185">Reference proteome</keyword>
<gene>
    <name evidence="1" type="ORF">AVEN_270505_1</name>
</gene>
<protein>
    <submittedName>
        <fullName evidence="1">Uncharacterized protein</fullName>
    </submittedName>
</protein>
<sequence length="116" mass="13311">MLHTFEHISRHAGRSISKTSRRSFSVSREVAYTYCFWYPHRESLFNQVSMEDTLRNHRTRLFVARLPPPCYDLHFVSCAEESHHVGTICSAVEATVDSLESGITSFKCSKCRAPVD</sequence>
<evidence type="ECO:0000313" key="1">
    <source>
        <dbReference type="EMBL" id="GBL87223.1"/>
    </source>
</evidence>
<evidence type="ECO:0000313" key="2">
    <source>
        <dbReference type="Proteomes" id="UP000499080"/>
    </source>
</evidence>
<dbReference type="AlphaFoldDB" id="A0A4Y2B5A6"/>
<name>A0A4Y2B5A6_ARAVE</name>
<organism evidence="1 2">
    <name type="scientific">Araneus ventricosus</name>
    <name type="common">Orbweaver spider</name>
    <name type="synonym">Epeira ventricosa</name>
    <dbReference type="NCBI Taxonomy" id="182803"/>
    <lineage>
        <taxon>Eukaryota</taxon>
        <taxon>Metazoa</taxon>
        <taxon>Ecdysozoa</taxon>
        <taxon>Arthropoda</taxon>
        <taxon>Chelicerata</taxon>
        <taxon>Arachnida</taxon>
        <taxon>Araneae</taxon>
        <taxon>Araneomorphae</taxon>
        <taxon>Entelegynae</taxon>
        <taxon>Araneoidea</taxon>
        <taxon>Araneidae</taxon>
        <taxon>Araneus</taxon>
    </lineage>
</organism>
<dbReference type="EMBL" id="BGPR01000052">
    <property type="protein sequence ID" value="GBL87223.1"/>
    <property type="molecule type" value="Genomic_DNA"/>
</dbReference>